<dbReference type="OrthoDB" id="3481585at2759"/>
<evidence type="ECO:0000256" key="1">
    <source>
        <dbReference type="SAM" id="MobiDB-lite"/>
    </source>
</evidence>
<organism evidence="3 4">
    <name type="scientific">Clonostachys solani</name>
    <dbReference type="NCBI Taxonomy" id="160281"/>
    <lineage>
        <taxon>Eukaryota</taxon>
        <taxon>Fungi</taxon>
        <taxon>Dikarya</taxon>
        <taxon>Ascomycota</taxon>
        <taxon>Pezizomycotina</taxon>
        <taxon>Sordariomycetes</taxon>
        <taxon>Hypocreomycetidae</taxon>
        <taxon>Hypocreales</taxon>
        <taxon>Bionectriaceae</taxon>
        <taxon>Clonostachys</taxon>
    </lineage>
</organism>
<dbReference type="EMBL" id="CABFOC020000007">
    <property type="protein sequence ID" value="CAH0044690.1"/>
    <property type="molecule type" value="Genomic_DNA"/>
</dbReference>
<dbReference type="InterPro" id="IPR001810">
    <property type="entry name" value="F-box_dom"/>
</dbReference>
<evidence type="ECO:0000313" key="3">
    <source>
        <dbReference type="EMBL" id="CAH0044690.1"/>
    </source>
</evidence>
<evidence type="ECO:0000313" key="4">
    <source>
        <dbReference type="Proteomes" id="UP000775872"/>
    </source>
</evidence>
<accession>A0A9N9W1T8</accession>
<keyword evidence="4" id="KW-1185">Reference proteome</keyword>
<evidence type="ECO:0000259" key="2">
    <source>
        <dbReference type="PROSITE" id="PS50181"/>
    </source>
</evidence>
<comment type="caution">
    <text evidence="3">The sequence shown here is derived from an EMBL/GenBank/DDBJ whole genome shotgun (WGS) entry which is preliminary data.</text>
</comment>
<reference evidence="3 4" key="2">
    <citation type="submission" date="2021-10" db="EMBL/GenBank/DDBJ databases">
        <authorList>
            <person name="Piombo E."/>
        </authorList>
    </citation>
    <scope>NUCLEOTIDE SEQUENCE [LARGE SCALE GENOMIC DNA]</scope>
</reference>
<proteinExistence type="predicted"/>
<feature type="region of interest" description="Disordered" evidence="1">
    <location>
        <begin position="128"/>
        <end position="157"/>
    </location>
</feature>
<sequence length="465" mass="54638">MEHITGQSVSLQSLPFEIQYFIIQSLDPIAIVSLSQTGRFYRQLINPGRSQQIERLLALECLAEYGGDRPAILHPDSDEAVAGPDWHRDAWPEHHRWACACCLRLLPHIHFSNHFLLRRQYRKPGLGSPEAAPLTSWEPGLGRRAGQNGRHRDSQQLGWARGRRKCNECMFQRGELGHTVQRWLGYPHGTPEVPIQISRRLAFKTLLDRYFPGLEASLESGPRPFPLRNRSISRADVFEETWTMYMVRCPGCEHWQEQRAFRFGGLSKHWKPMLDEDRQLRRYREPQTEPPIRVMLDEVRCNRCFVRENGRDALGRKLLRFLRTMIGELLHQAETQLIRGWSSVRQNHFPEEYTKEVQKMLEKVDLEERDWYEGGQNLECMSDSCVATWRMLHEEFKTLWTSMRTHADFVEEDFLEDAHFMAWLNCYHETEASWLWLREVRCEAERNPDILVAWALGRDDGASLM</sequence>
<protein>
    <recommendedName>
        <fullName evidence="2">F-box domain-containing protein</fullName>
    </recommendedName>
</protein>
<gene>
    <name evidence="3" type="ORF">CSOL1703_00010427</name>
</gene>
<feature type="domain" description="F-box" evidence="2">
    <location>
        <begin position="8"/>
        <end position="56"/>
    </location>
</feature>
<dbReference type="AlphaFoldDB" id="A0A9N9W1T8"/>
<dbReference type="InterPro" id="IPR036047">
    <property type="entry name" value="F-box-like_dom_sf"/>
</dbReference>
<dbReference type="SUPFAM" id="SSF81383">
    <property type="entry name" value="F-box domain"/>
    <property type="match status" value="1"/>
</dbReference>
<dbReference type="Proteomes" id="UP000775872">
    <property type="component" value="Unassembled WGS sequence"/>
</dbReference>
<dbReference type="PROSITE" id="PS50181">
    <property type="entry name" value="FBOX"/>
    <property type="match status" value="1"/>
</dbReference>
<reference evidence="4" key="1">
    <citation type="submission" date="2019-06" db="EMBL/GenBank/DDBJ databases">
        <authorList>
            <person name="Broberg M."/>
        </authorList>
    </citation>
    <scope>NUCLEOTIDE SEQUENCE [LARGE SCALE GENOMIC DNA]</scope>
</reference>
<name>A0A9N9W1T8_9HYPO</name>